<evidence type="ECO:0000256" key="2">
    <source>
        <dbReference type="ARBA" id="ARBA00004561"/>
    </source>
</evidence>
<sequence>MKQKNTGFTLMELMIVITIVGILASLAIPNYLGLVIESRVINVQKYVLNLQPEVEIFHKEFKRFPRDNSEAGLPPPNKLLSPEISQTILLNGAFHVTLNKQTHTAIQGKIISFRPVYIKDYPSAPISWICGNTPVPEGMQAAGENKTNAPLEYLPLSCRDIQAEAEE</sequence>
<feature type="transmembrane region" description="Helical" evidence="9">
    <location>
        <begin position="12"/>
        <end position="32"/>
    </location>
</feature>
<dbReference type="RefSeq" id="WP_152808896.1">
    <property type="nucleotide sequence ID" value="NZ_WHNW01000002.1"/>
</dbReference>
<dbReference type="PANTHER" id="PTHR30093">
    <property type="entry name" value="GENERAL SECRETION PATHWAY PROTEIN G"/>
    <property type="match status" value="1"/>
</dbReference>
<dbReference type="GO" id="GO:0007155">
    <property type="term" value="P:cell adhesion"/>
    <property type="evidence" value="ECO:0007669"/>
    <property type="project" value="InterPro"/>
</dbReference>
<protein>
    <submittedName>
        <fullName evidence="10">Prepilin-type N-terminal cleavage/methylation domain-containing protein</fullName>
    </submittedName>
</protein>
<gene>
    <name evidence="10" type="ORF">GCU85_02165</name>
</gene>
<dbReference type="Pfam" id="PF00114">
    <property type="entry name" value="Pilin"/>
    <property type="match status" value="1"/>
</dbReference>
<dbReference type="Gene3D" id="3.30.700.10">
    <property type="entry name" value="Glycoprotein, Type 4 Pilin"/>
    <property type="match status" value="1"/>
</dbReference>
<evidence type="ECO:0000256" key="3">
    <source>
        <dbReference type="ARBA" id="ARBA00005233"/>
    </source>
</evidence>
<dbReference type="GO" id="GO:0016020">
    <property type="term" value="C:membrane"/>
    <property type="evidence" value="ECO:0007669"/>
    <property type="project" value="UniProtKB-SubCell"/>
</dbReference>
<dbReference type="GO" id="GO:0009289">
    <property type="term" value="C:pilus"/>
    <property type="evidence" value="ECO:0007669"/>
    <property type="project" value="UniProtKB-SubCell"/>
</dbReference>
<keyword evidence="7 9" id="KW-0472">Membrane</keyword>
<keyword evidence="11" id="KW-1185">Reference proteome</keyword>
<evidence type="ECO:0000256" key="8">
    <source>
        <dbReference type="ARBA" id="ARBA00023263"/>
    </source>
</evidence>
<keyword evidence="4" id="KW-0488">Methylation</keyword>
<dbReference type="EMBL" id="WHNW01000002">
    <property type="protein sequence ID" value="MPV85540.1"/>
    <property type="molecule type" value="Genomic_DNA"/>
</dbReference>
<name>A0A6N7EVH8_9GAMM</name>
<organism evidence="10 11">
    <name type="scientific">Ostreibacterium oceani</name>
    <dbReference type="NCBI Taxonomy" id="2654998"/>
    <lineage>
        <taxon>Bacteria</taxon>
        <taxon>Pseudomonadati</taxon>
        <taxon>Pseudomonadota</taxon>
        <taxon>Gammaproteobacteria</taxon>
        <taxon>Cardiobacteriales</taxon>
        <taxon>Ostreibacteriaceae</taxon>
        <taxon>Ostreibacterium</taxon>
    </lineage>
</organism>
<dbReference type="AlphaFoldDB" id="A0A6N7EVH8"/>
<dbReference type="PANTHER" id="PTHR30093:SF44">
    <property type="entry name" value="TYPE II SECRETION SYSTEM CORE PROTEIN G"/>
    <property type="match status" value="1"/>
</dbReference>
<evidence type="ECO:0000256" key="7">
    <source>
        <dbReference type="ARBA" id="ARBA00023136"/>
    </source>
</evidence>
<dbReference type="FunCoup" id="A0A6N7EVH8">
    <property type="interactions" value="22"/>
</dbReference>
<evidence type="ECO:0000313" key="11">
    <source>
        <dbReference type="Proteomes" id="UP000471298"/>
    </source>
</evidence>
<reference evidence="10 11" key="1">
    <citation type="submission" date="2019-10" db="EMBL/GenBank/DDBJ databases">
        <title>Cardiobacteriales fam. a chemoheterotrophic member of the order Cardiobacteriales, and proposal of Cardiobacteriales fam. nov.</title>
        <authorList>
            <person name="Wang C."/>
        </authorList>
    </citation>
    <scope>NUCLEOTIDE SEQUENCE [LARGE SCALE GENOMIC DNA]</scope>
    <source>
        <strain evidence="10 11">ML27</strain>
    </source>
</reference>
<dbReference type="InterPro" id="IPR001082">
    <property type="entry name" value="Pilin"/>
</dbReference>
<dbReference type="SUPFAM" id="SSF54523">
    <property type="entry name" value="Pili subunits"/>
    <property type="match status" value="1"/>
</dbReference>
<comment type="subcellular location">
    <subcellularLocation>
        <location evidence="2">Fimbrium</location>
    </subcellularLocation>
    <subcellularLocation>
        <location evidence="1">Membrane</location>
        <topology evidence="1">Single-pass membrane protein</topology>
    </subcellularLocation>
</comment>
<evidence type="ECO:0000256" key="1">
    <source>
        <dbReference type="ARBA" id="ARBA00004167"/>
    </source>
</evidence>
<keyword evidence="8" id="KW-0281">Fimbrium</keyword>
<keyword evidence="6 9" id="KW-1133">Transmembrane helix</keyword>
<dbReference type="Pfam" id="PF07963">
    <property type="entry name" value="N_methyl"/>
    <property type="match status" value="1"/>
</dbReference>
<dbReference type="InParanoid" id="A0A6N7EVH8"/>
<keyword evidence="5 9" id="KW-0812">Transmembrane</keyword>
<dbReference type="InterPro" id="IPR012902">
    <property type="entry name" value="N_methyl_site"/>
</dbReference>
<evidence type="ECO:0000313" key="10">
    <source>
        <dbReference type="EMBL" id="MPV85540.1"/>
    </source>
</evidence>
<comment type="caution">
    <text evidence="10">The sequence shown here is derived from an EMBL/GenBank/DDBJ whole genome shotgun (WGS) entry which is preliminary data.</text>
</comment>
<dbReference type="Proteomes" id="UP000471298">
    <property type="component" value="Unassembled WGS sequence"/>
</dbReference>
<accession>A0A6N7EVH8</accession>
<comment type="similarity">
    <text evidence="3">Belongs to the N-Me-Phe pilin family.</text>
</comment>
<evidence type="ECO:0000256" key="9">
    <source>
        <dbReference type="SAM" id="Phobius"/>
    </source>
</evidence>
<proteinExistence type="inferred from homology"/>
<dbReference type="NCBIfam" id="TIGR02532">
    <property type="entry name" value="IV_pilin_GFxxxE"/>
    <property type="match status" value="1"/>
</dbReference>
<evidence type="ECO:0000256" key="4">
    <source>
        <dbReference type="ARBA" id="ARBA00022481"/>
    </source>
</evidence>
<evidence type="ECO:0000256" key="6">
    <source>
        <dbReference type="ARBA" id="ARBA00022989"/>
    </source>
</evidence>
<dbReference type="InterPro" id="IPR045584">
    <property type="entry name" value="Pilin-like"/>
</dbReference>
<evidence type="ECO:0000256" key="5">
    <source>
        <dbReference type="ARBA" id="ARBA00022692"/>
    </source>
</evidence>